<sequence length="264" mass="27055">MDEALTQAMIEAALAGGRAILAVASSGETDVRLKADRSPVTAADEAADAAIAAVLGRAFPEIAIVSEESAGERAPAQSGLFFLIDPLDGTKEFVAGTGEYTVNIALVDKGRAVAGVIHTPALGRICAGVVGEGAREAEVVDGAPGPWRTIRARTTPASAPVAVASRRHAGPRTEEFLASLGVCERASRGSSLKFCLLAAGEADVYPRLAPTMEWDTAAGHAILEAAGGRVERLDGTPLTYGGPWAAGAKPWANPDFVAWGARSA</sequence>
<dbReference type="InterPro" id="IPR050725">
    <property type="entry name" value="CysQ/Inositol_MonoPase"/>
</dbReference>
<feature type="binding site" evidence="6">
    <location>
        <position position="85"/>
    </location>
    <ligand>
        <name>Mg(2+)</name>
        <dbReference type="ChEBI" id="CHEBI:18420"/>
        <label>1</label>
    </ligand>
</feature>
<keyword evidence="9" id="KW-1185">Reference proteome</keyword>
<feature type="binding site" evidence="6">
    <location>
        <position position="85"/>
    </location>
    <ligand>
        <name>Mg(2+)</name>
        <dbReference type="ChEBI" id="CHEBI:18420"/>
        <label>2</label>
    </ligand>
</feature>
<dbReference type="InterPro" id="IPR020550">
    <property type="entry name" value="Inositol_monophosphatase_CS"/>
</dbReference>
<dbReference type="GO" id="GO:0046854">
    <property type="term" value="P:phosphatidylinositol phosphate biosynthetic process"/>
    <property type="evidence" value="ECO:0007669"/>
    <property type="project" value="InterPro"/>
</dbReference>
<feature type="binding site" evidence="7">
    <location>
        <position position="67"/>
    </location>
    <ligand>
        <name>Mg(2+)</name>
        <dbReference type="ChEBI" id="CHEBI:18420"/>
        <label>1</label>
        <note>catalytic</note>
    </ligand>
</feature>
<evidence type="ECO:0000256" key="6">
    <source>
        <dbReference type="HAMAP-Rule" id="MF_02095"/>
    </source>
</evidence>
<comment type="similarity">
    <text evidence="1 6">Belongs to the inositol monophosphatase superfamily. CysQ family.</text>
</comment>
<dbReference type="GO" id="GO:0005886">
    <property type="term" value="C:plasma membrane"/>
    <property type="evidence" value="ECO:0007669"/>
    <property type="project" value="UniProtKB-SubCell"/>
</dbReference>
<keyword evidence="6 7" id="KW-0479">Metal-binding</keyword>
<evidence type="ECO:0000256" key="2">
    <source>
        <dbReference type="ARBA" id="ARBA00022475"/>
    </source>
</evidence>
<feature type="binding site" evidence="7">
    <location>
        <position position="215"/>
    </location>
    <ligand>
        <name>Mg(2+)</name>
        <dbReference type="ChEBI" id="CHEBI:18420"/>
        <label>1</label>
        <note>catalytic</note>
    </ligand>
</feature>
<dbReference type="PRINTS" id="PR00377">
    <property type="entry name" value="IMPHPHTASES"/>
</dbReference>
<comment type="function">
    <text evidence="6">Converts adenosine-3',5'-bisphosphate (PAP) to AMP.</text>
</comment>
<feature type="binding site" evidence="7">
    <location>
        <position position="88"/>
    </location>
    <ligand>
        <name>Mg(2+)</name>
        <dbReference type="ChEBI" id="CHEBI:18420"/>
        <label>1</label>
        <note>catalytic</note>
    </ligand>
</feature>
<organism evidence="8 9">
    <name type="scientific">Salinarimonas ramus</name>
    <dbReference type="NCBI Taxonomy" id="690164"/>
    <lineage>
        <taxon>Bacteria</taxon>
        <taxon>Pseudomonadati</taxon>
        <taxon>Pseudomonadota</taxon>
        <taxon>Alphaproteobacteria</taxon>
        <taxon>Hyphomicrobiales</taxon>
        <taxon>Salinarimonadaceae</taxon>
        <taxon>Salinarimonas</taxon>
    </lineage>
</organism>
<dbReference type="PANTHER" id="PTHR43028">
    <property type="entry name" value="3'(2'),5'-BISPHOSPHATE NUCLEOTIDASE 1"/>
    <property type="match status" value="1"/>
</dbReference>
<feature type="binding site" evidence="6">
    <location>
        <position position="215"/>
    </location>
    <ligand>
        <name>substrate</name>
    </ligand>
</feature>
<evidence type="ECO:0000256" key="4">
    <source>
        <dbReference type="ARBA" id="ARBA00022801"/>
    </source>
</evidence>
<keyword evidence="4 6" id="KW-0378">Hydrolase</keyword>
<dbReference type="Proteomes" id="UP000600449">
    <property type="component" value="Unassembled WGS sequence"/>
</dbReference>
<gene>
    <name evidence="6" type="primary">cysQ</name>
    <name evidence="8" type="ORF">GCM10011322_05930</name>
</gene>
<keyword evidence="6 7" id="KW-0460">Magnesium</keyword>
<feature type="binding site" evidence="6">
    <location>
        <position position="67"/>
    </location>
    <ligand>
        <name>Mg(2+)</name>
        <dbReference type="ChEBI" id="CHEBI:18420"/>
        <label>1</label>
    </ligand>
</feature>
<evidence type="ECO:0000313" key="8">
    <source>
        <dbReference type="EMBL" id="GGK22089.1"/>
    </source>
</evidence>
<evidence type="ECO:0000313" key="9">
    <source>
        <dbReference type="Proteomes" id="UP000600449"/>
    </source>
</evidence>
<evidence type="ECO:0000256" key="7">
    <source>
        <dbReference type="PIRSR" id="PIRSR600760-2"/>
    </source>
</evidence>
<keyword evidence="3 6" id="KW-0997">Cell inner membrane</keyword>
<feature type="binding site" evidence="6">
    <location>
        <position position="215"/>
    </location>
    <ligand>
        <name>Mg(2+)</name>
        <dbReference type="ChEBI" id="CHEBI:18420"/>
        <label>2</label>
    </ligand>
</feature>
<dbReference type="InterPro" id="IPR000760">
    <property type="entry name" value="Inositol_monophosphatase-like"/>
</dbReference>
<evidence type="ECO:0000256" key="3">
    <source>
        <dbReference type="ARBA" id="ARBA00022519"/>
    </source>
</evidence>
<dbReference type="EMBL" id="BMMF01000002">
    <property type="protein sequence ID" value="GGK22089.1"/>
    <property type="molecule type" value="Genomic_DNA"/>
</dbReference>
<dbReference type="InterPro" id="IPR006240">
    <property type="entry name" value="CysQ"/>
</dbReference>
<dbReference type="Gene3D" id="3.40.190.80">
    <property type="match status" value="1"/>
</dbReference>
<feature type="binding site" evidence="7">
    <location>
        <position position="87"/>
    </location>
    <ligand>
        <name>Mg(2+)</name>
        <dbReference type="ChEBI" id="CHEBI:18420"/>
        <label>1</label>
        <note>catalytic</note>
    </ligand>
</feature>
<dbReference type="SUPFAM" id="SSF56655">
    <property type="entry name" value="Carbohydrate phosphatase"/>
    <property type="match status" value="1"/>
</dbReference>
<dbReference type="Pfam" id="PF00459">
    <property type="entry name" value="Inositol_P"/>
    <property type="match status" value="1"/>
</dbReference>
<feature type="binding site" evidence="7">
    <location>
        <position position="85"/>
    </location>
    <ligand>
        <name>Mg(2+)</name>
        <dbReference type="ChEBI" id="CHEBI:18420"/>
        <label>1</label>
        <note>catalytic</note>
    </ligand>
</feature>
<dbReference type="GO" id="GO:0050427">
    <property type="term" value="P:3'-phosphoadenosine 5'-phosphosulfate metabolic process"/>
    <property type="evidence" value="ECO:0007669"/>
    <property type="project" value="TreeGrafter"/>
</dbReference>
<dbReference type="HAMAP" id="MF_02095">
    <property type="entry name" value="CysQ"/>
    <property type="match status" value="1"/>
</dbReference>
<feature type="binding site" evidence="6">
    <location>
        <position position="88"/>
    </location>
    <ligand>
        <name>Mg(2+)</name>
        <dbReference type="ChEBI" id="CHEBI:18420"/>
        <label>2</label>
    </ligand>
</feature>
<dbReference type="CDD" id="cd01638">
    <property type="entry name" value="CysQ"/>
    <property type="match status" value="1"/>
</dbReference>
<evidence type="ECO:0000256" key="5">
    <source>
        <dbReference type="ARBA" id="ARBA00023136"/>
    </source>
</evidence>
<comment type="catalytic activity">
    <reaction evidence="6">
        <text>adenosine 3',5'-bisphosphate + H2O = AMP + phosphate</text>
        <dbReference type="Rhea" id="RHEA:10040"/>
        <dbReference type="ChEBI" id="CHEBI:15377"/>
        <dbReference type="ChEBI" id="CHEBI:43474"/>
        <dbReference type="ChEBI" id="CHEBI:58343"/>
        <dbReference type="ChEBI" id="CHEBI:456215"/>
        <dbReference type="EC" id="3.1.3.7"/>
    </reaction>
</comment>
<name>A0A917Q3Z2_9HYPH</name>
<proteinExistence type="inferred from homology"/>
<comment type="cofactor">
    <cofactor evidence="6 7">
        <name>Mg(2+)</name>
        <dbReference type="ChEBI" id="CHEBI:18420"/>
    </cofactor>
</comment>
<dbReference type="GO" id="GO:0000103">
    <property type="term" value="P:sulfate assimilation"/>
    <property type="evidence" value="ECO:0007669"/>
    <property type="project" value="TreeGrafter"/>
</dbReference>
<dbReference type="PROSITE" id="PS00630">
    <property type="entry name" value="IMP_2"/>
    <property type="match status" value="1"/>
</dbReference>
<reference evidence="8 9" key="1">
    <citation type="journal article" date="2014" name="Int. J. Syst. Evol. Microbiol.">
        <title>Complete genome sequence of Corynebacterium casei LMG S-19264T (=DSM 44701T), isolated from a smear-ripened cheese.</title>
        <authorList>
            <consortium name="US DOE Joint Genome Institute (JGI-PGF)"/>
            <person name="Walter F."/>
            <person name="Albersmeier A."/>
            <person name="Kalinowski J."/>
            <person name="Ruckert C."/>
        </authorList>
    </citation>
    <scope>NUCLEOTIDE SEQUENCE [LARGE SCALE GENOMIC DNA]</scope>
    <source>
        <strain evidence="8 9">CGMCC 1.9161</strain>
    </source>
</reference>
<feature type="binding site" evidence="6">
    <location>
        <position position="67"/>
    </location>
    <ligand>
        <name>substrate</name>
    </ligand>
</feature>
<comment type="caution">
    <text evidence="8">The sequence shown here is derived from an EMBL/GenBank/DDBJ whole genome shotgun (WGS) entry which is preliminary data.</text>
</comment>
<dbReference type="Gene3D" id="3.30.540.10">
    <property type="entry name" value="Fructose-1,6-Bisphosphatase, subunit A, domain 1"/>
    <property type="match status" value="1"/>
</dbReference>
<dbReference type="GO" id="GO:0008441">
    <property type="term" value="F:3'(2'),5'-bisphosphate nucleotidase activity"/>
    <property type="evidence" value="ECO:0007669"/>
    <property type="project" value="UniProtKB-UniRule"/>
</dbReference>
<protein>
    <recommendedName>
        <fullName evidence="6">3'(2'),5'-bisphosphate nucleotidase CysQ</fullName>
        <ecNumber evidence="6">3.1.3.7</ecNumber>
    </recommendedName>
    <alternativeName>
        <fullName evidence="6">3'(2'),5-bisphosphonucleoside 3'(2')-phosphohydrolase</fullName>
    </alternativeName>
    <alternativeName>
        <fullName evidence="6">3'-phosphoadenosine 5'-phosphate phosphatase</fullName>
        <shortName evidence="6">PAP phosphatase</shortName>
    </alternativeName>
</protein>
<feature type="binding site" evidence="6">
    <location>
        <position position="87"/>
    </location>
    <ligand>
        <name>Mg(2+)</name>
        <dbReference type="ChEBI" id="CHEBI:18420"/>
        <label>1</label>
    </ligand>
</feature>
<dbReference type="RefSeq" id="WP_188909411.1">
    <property type="nucleotide sequence ID" value="NZ_BMMF01000002.1"/>
</dbReference>
<feature type="binding site" evidence="6">
    <location>
        <begin position="87"/>
        <end position="90"/>
    </location>
    <ligand>
        <name>substrate</name>
    </ligand>
</feature>
<accession>A0A917Q3Z2</accession>
<evidence type="ECO:0000256" key="1">
    <source>
        <dbReference type="ARBA" id="ARBA00005289"/>
    </source>
</evidence>
<keyword evidence="5 6" id="KW-0472">Membrane</keyword>
<dbReference type="PANTHER" id="PTHR43028:SF5">
    <property type="entry name" value="3'(2'),5'-BISPHOSPHATE NUCLEOTIDASE 1"/>
    <property type="match status" value="1"/>
</dbReference>
<dbReference type="GO" id="GO:0000287">
    <property type="term" value="F:magnesium ion binding"/>
    <property type="evidence" value="ECO:0007669"/>
    <property type="project" value="UniProtKB-UniRule"/>
</dbReference>
<dbReference type="AlphaFoldDB" id="A0A917Q3Z2"/>
<dbReference type="NCBIfam" id="TIGR01331">
    <property type="entry name" value="bisphos_cysQ"/>
    <property type="match status" value="1"/>
</dbReference>
<comment type="subcellular location">
    <subcellularLocation>
        <location evidence="6">Cell inner membrane</location>
        <topology evidence="6">Peripheral membrane protein</topology>
        <orientation evidence="6">Cytoplasmic side</orientation>
    </subcellularLocation>
</comment>
<keyword evidence="2 6" id="KW-1003">Cell membrane</keyword>
<dbReference type="EC" id="3.1.3.7" evidence="6"/>